<keyword evidence="2" id="KW-0812">Transmembrane</keyword>
<feature type="transmembrane region" description="Helical" evidence="2">
    <location>
        <begin position="130"/>
        <end position="148"/>
    </location>
</feature>
<feature type="transmembrane region" description="Helical" evidence="2">
    <location>
        <begin position="168"/>
        <end position="186"/>
    </location>
</feature>
<feature type="compositionally biased region" description="Low complexity" evidence="1">
    <location>
        <begin position="10"/>
        <end position="32"/>
    </location>
</feature>
<evidence type="ECO:0000313" key="4">
    <source>
        <dbReference type="Proteomes" id="UP001598448"/>
    </source>
</evidence>
<organism evidence="3 4">
    <name type="scientific">Streptomyces albidochromogenes</name>
    <dbReference type="NCBI Taxonomy" id="329524"/>
    <lineage>
        <taxon>Bacteria</taxon>
        <taxon>Bacillati</taxon>
        <taxon>Actinomycetota</taxon>
        <taxon>Actinomycetes</taxon>
        <taxon>Kitasatosporales</taxon>
        <taxon>Streptomycetaceae</taxon>
        <taxon>Streptomyces</taxon>
    </lineage>
</organism>
<accession>A0ABW6FLQ4</accession>
<feature type="transmembrane region" description="Helical" evidence="2">
    <location>
        <begin position="198"/>
        <end position="220"/>
    </location>
</feature>
<keyword evidence="2" id="KW-0472">Membrane</keyword>
<name>A0ABW6FLQ4_9ACTN</name>
<dbReference type="EMBL" id="JBHXIJ010000109">
    <property type="protein sequence ID" value="MFD5100613.1"/>
    <property type="molecule type" value="Genomic_DNA"/>
</dbReference>
<reference evidence="3 4" key="1">
    <citation type="submission" date="2024-09" db="EMBL/GenBank/DDBJ databases">
        <title>The Natural Products Discovery Center: Release of the First 8490 Sequenced Strains for Exploring Actinobacteria Biosynthetic Diversity.</title>
        <authorList>
            <person name="Kalkreuter E."/>
            <person name="Kautsar S.A."/>
            <person name="Yang D."/>
            <person name="Bader C.D."/>
            <person name="Teijaro C.N."/>
            <person name="Fluegel L."/>
            <person name="Davis C.M."/>
            <person name="Simpson J.R."/>
            <person name="Lauterbach L."/>
            <person name="Steele A.D."/>
            <person name="Gui C."/>
            <person name="Meng S."/>
            <person name="Li G."/>
            <person name="Viehrig K."/>
            <person name="Ye F."/>
            <person name="Su P."/>
            <person name="Kiefer A.F."/>
            <person name="Nichols A."/>
            <person name="Cepeda A.J."/>
            <person name="Yan W."/>
            <person name="Fan B."/>
            <person name="Jiang Y."/>
            <person name="Adhikari A."/>
            <person name="Zheng C.-J."/>
            <person name="Schuster L."/>
            <person name="Cowan T.M."/>
            <person name="Smanski M.J."/>
            <person name="Chevrette M.G."/>
            <person name="De Carvalho L.P.S."/>
            <person name="Shen B."/>
        </authorList>
    </citation>
    <scope>NUCLEOTIDE SEQUENCE [LARGE SCALE GENOMIC DNA]</scope>
    <source>
        <strain evidence="3 4">NPDC058348</strain>
    </source>
</reference>
<protein>
    <recommendedName>
        <fullName evidence="5">Integral membrane protein</fullName>
    </recommendedName>
</protein>
<feature type="transmembrane region" description="Helical" evidence="2">
    <location>
        <begin position="246"/>
        <end position="265"/>
    </location>
</feature>
<gene>
    <name evidence="3" type="ORF">ACFWJN_16850</name>
</gene>
<dbReference type="Proteomes" id="UP001598448">
    <property type="component" value="Unassembled WGS sequence"/>
</dbReference>
<proteinExistence type="predicted"/>
<keyword evidence="2" id="KW-1133">Transmembrane helix</keyword>
<feature type="transmembrane region" description="Helical" evidence="2">
    <location>
        <begin position="277"/>
        <end position="301"/>
    </location>
</feature>
<keyword evidence="4" id="KW-1185">Reference proteome</keyword>
<evidence type="ECO:0000256" key="2">
    <source>
        <dbReference type="SAM" id="Phobius"/>
    </source>
</evidence>
<comment type="caution">
    <text evidence="3">The sequence shown here is derived from an EMBL/GenBank/DDBJ whole genome shotgun (WGS) entry which is preliminary data.</text>
</comment>
<feature type="region of interest" description="Disordered" evidence="1">
    <location>
        <begin position="1"/>
        <end position="59"/>
    </location>
</feature>
<evidence type="ECO:0000256" key="1">
    <source>
        <dbReference type="SAM" id="MobiDB-lite"/>
    </source>
</evidence>
<dbReference type="RefSeq" id="WP_386714683.1">
    <property type="nucleotide sequence ID" value="NZ_JBHXIJ010000109.1"/>
</dbReference>
<sequence length="303" mass="30039">MTTARSGPRANGPAATTEAPAGPDPAGERAAGTRPGPRDAGPVAARTGAGGGSEATGAHDSGAAGVVAAGGTPVMAALFGDWGAWSSPFGAGSSWFPMPWGVTTGPPVLLVTIAGVLIARAGAPSFARTWAHTAAGLAAATGLLVLVLEPLGPQTAWDALAEAAHAGLFGVALGWVPALAALAVTGRRPRRRTGLAPYVWFTLVGAVLPVLALTAGLAAASPVHSALCTATECVSPRARLLFTGELSLRLALPAWAAGVAVLALARRADRVRRLRGGWQVLLATVAGALAVLFSPGLVFGASV</sequence>
<evidence type="ECO:0008006" key="5">
    <source>
        <dbReference type="Google" id="ProtNLM"/>
    </source>
</evidence>
<feature type="transmembrane region" description="Helical" evidence="2">
    <location>
        <begin position="98"/>
        <end position="118"/>
    </location>
</feature>
<evidence type="ECO:0000313" key="3">
    <source>
        <dbReference type="EMBL" id="MFD5100613.1"/>
    </source>
</evidence>